<evidence type="ECO:0000313" key="12">
    <source>
        <dbReference type="EMBL" id="GMS94319.1"/>
    </source>
</evidence>
<dbReference type="AlphaFoldDB" id="A0AAV5TJ27"/>
<organism evidence="12 13">
    <name type="scientific">Pristionchus entomophagus</name>
    <dbReference type="NCBI Taxonomy" id="358040"/>
    <lineage>
        <taxon>Eukaryota</taxon>
        <taxon>Metazoa</taxon>
        <taxon>Ecdysozoa</taxon>
        <taxon>Nematoda</taxon>
        <taxon>Chromadorea</taxon>
        <taxon>Rhabditida</taxon>
        <taxon>Rhabditina</taxon>
        <taxon>Diplogasteromorpha</taxon>
        <taxon>Diplogasteroidea</taxon>
        <taxon>Neodiplogasteridae</taxon>
        <taxon>Pristionchus</taxon>
    </lineage>
</organism>
<dbReference type="EMBL" id="BTSX01000004">
    <property type="protein sequence ID" value="GMS94319.1"/>
    <property type="molecule type" value="Genomic_DNA"/>
</dbReference>
<feature type="non-terminal residue" evidence="12">
    <location>
        <position position="1"/>
    </location>
</feature>
<proteinExistence type="inferred from homology"/>
<feature type="region of interest" description="Disordered" evidence="9">
    <location>
        <begin position="213"/>
        <end position="233"/>
    </location>
</feature>
<dbReference type="PANTHER" id="PTHR11003">
    <property type="entry name" value="POTASSIUM CHANNEL, SUBFAMILY K"/>
    <property type="match status" value="1"/>
</dbReference>
<evidence type="ECO:0000256" key="10">
    <source>
        <dbReference type="SAM" id="Phobius"/>
    </source>
</evidence>
<keyword evidence="2 8" id="KW-0813">Transport</keyword>
<dbReference type="InterPro" id="IPR013099">
    <property type="entry name" value="K_chnl_dom"/>
</dbReference>
<sequence length="498" mass="56554">FPSFSSRLLMCAEFNSEITQWLAIAAAVNHNFGLRHILLITLIILYTLLGGFMFRALESQNEYNTLIQTIDELDGVMDEFVGEVIMVSNDVVNDTLRYDILMHKTKVFYETMLKTEDRYDGSAWHKAGNLDLHLTWNLNSAIFYSFTVFTTLGYGTIACETWTGRCISMVYACFGIPLMLLTIGDLGELFQRKTCLLIDWIARKYRSIRTNPDGENDIEKGSTYSSDSDDDEDNERLPVWFSIPLFITYTCLISVAVYLFDEGENGEPGIDMPSAFYFVFMSMTTIGFGDVMPSSIQYQIPFIFVFLFGLTLLSITNSSIYSRLYDAFYTGVTNVETTLDSIHARVHMRDGHRLFKSLRPAFATLVLSFPQSTIPKRRRPPNLILTQASIRKDTDSSTDSIDSIYERSHSACLPPKKSSHEGHRSIKRVQSAYVRPRAPSYGGVTPIHSRASQSPLARHIHRKRAPTFGPFGGIEIVRQKRLESQSENHSPNRNKDNL</sequence>
<evidence type="ECO:0000313" key="13">
    <source>
        <dbReference type="Proteomes" id="UP001432027"/>
    </source>
</evidence>
<evidence type="ECO:0000256" key="6">
    <source>
        <dbReference type="ARBA" id="ARBA00023136"/>
    </source>
</evidence>
<feature type="transmembrane region" description="Helical" evidence="10">
    <location>
        <begin position="272"/>
        <end position="292"/>
    </location>
</feature>
<comment type="caution">
    <text evidence="12">The sequence shown here is derived from an EMBL/GenBank/DDBJ whole genome shotgun (WGS) entry which is preliminary data.</text>
</comment>
<feature type="domain" description="Potassium channel" evidence="11">
    <location>
        <begin position="250"/>
        <end position="321"/>
    </location>
</feature>
<comment type="subcellular location">
    <subcellularLocation>
        <location evidence="1">Membrane</location>
        <topology evidence="1">Multi-pass membrane protein</topology>
    </subcellularLocation>
</comment>
<feature type="domain" description="Potassium channel" evidence="11">
    <location>
        <begin position="135"/>
        <end position="191"/>
    </location>
</feature>
<dbReference type="SUPFAM" id="SSF81324">
    <property type="entry name" value="Voltage-gated potassium channels"/>
    <property type="match status" value="2"/>
</dbReference>
<feature type="region of interest" description="Disordered" evidence="9">
    <location>
        <begin position="437"/>
        <end position="458"/>
    </location>
</feature>
<evidence type="ECO:0000256" key="7">
    <source>
        <dbReference type="ARBA" id="ARBA00023303"/>
    </source>
</evidence>
<feature type="transmembrane region" description="Helical" evidence="10">
    <location>
        <begin position="166"/>
        <end position="184"/>
    </location>
</feature>
<evidence type="ECO:0000256" key="9">
    <source>
        <dbReference type="SAM" id="MobiDB-lite"/>
    </source>
</evidence>
<dbReference type="PRINTS" id="PR01333">
    <property type="entry name" value="2POREKCHANEL"/>
</dbReference>
<evidence type="ECO:0000256" key="5">
    <source>
        <dbReference type="ARBA" id="ARBA00023065"/>
    </source>
</evidence>
<feature type="transmembrane region" description="Helical" evidence="10">
    <location>
        <begin position="298"/>
        <end position="315"/>
    </location>
</feature>
<evidence type="ECO:0000256" key="3">
    <source>
        <dbReference type="ARBA" id="ARBA00022692"/>
    </source>
</evidence>
<dbReference type="GO" id="GO:0030322">
    <property type="term" value="P:stabilization of membrane potential"/>
    <property type="evidence" value="ECO:0007669"/>
    <property type="project" value="TreeGrafter"/>
</dbReference>
<feature type="transmembrane region" description="Helical" evidence="10">
    <location>
        <begin position="37"/>
        <end position="57"/>
    </location>
</feature>
<dbReference type="PANTHER" id="PTHR11003:SF66">
    <property type="entry name" value="POTASSIUM CHANNEL DOMAIN-CONTAINING PROTEIN"/>
    <property type="match status" value="1"/>
</dbReference>
<dbReference type="Proteomes" id="UP001432027">
    <property type="component" value="Unassembled WGS sequence"/>
</dbReference>
<keyword evidence="13" id="KW-1185">Reference proteome</keyword>
<dbReference type="Pfam" id="PF07885">
    <property type="entry name" value="Ion_trans_2"/>
    <property type="match status" value="2"/>
</dbReference>
<accession>A0AAV5TJ27</accession>
<dbReference type="GO" id="GO:0005886">
    <property type="term" value="C:plasma membrane"/>
    <property type="evidence" value="ECO:0007669"/>
    <property type="project" value="TreeGrafter"/>
</dbReference>
<dbReference type="InterPro" id="IPR003280">
    <property type="entry name" value="2pore_dom_K_chnl"/>
</dbReference>
<evidence type="ECO:0000256" key="4">
    <source>
        <dbReference type="ARBA" id="ARBA00022989"/>
    </source>
</evidence>
<evidence type="ECO:0000259" key="11">
    <source>
        <dbReference type="Pfam" id="PF07885"/>
    </source>
</evidence>
<gene>
    <name evidence="12" type="ORF">PENTCL1PPCAC_16494</name>
</gene>
<name>A0AAV5TJ27_9BILA</name>
<comment type="similarity">
    <text evidence="8">Belongs to the two pore domain potassium channel (TC 1.A.1.8) family.</text>
</comment>
<protein>
    <recommendedName>
        <fullName evidence="11">Potassium channel domain-containing protein</fullName>
    </recommendedName>
</protein>
<feature type="transmembrane region" description="Helical" evidence="10">
    <location>
        <begin position="239"/>
        <end position="260"/>
    </location>
</feature>
<keyword evidence="3 8" id="KW-0812">Transmembrane</keyword>
<keyword evidence="4 10" id="KW-1133">Transmembrane helix</keyword>
<dbReference type="GO" id="GO:0015271">
    <property type="term" value="F:outward rectifier potassium channel activity"/>
    <property type="evidence" value="ECO:0007669"/>
    <property type="project" value="TreeGrafter"/>
</dbReference>
<keyword evidence="5 8" id="KW-0406">Ion transport</keyword>
<evidence type="ECO:0000256" key="1">
    <source>
        <dbReference type="ARBA" id="ARBA00004141"/>
    </source>
</evidence>
<dbReference type="GO" id="GO:0022841">
    <property type="term" value="F:potassium ion leak channel activity"/>
    <property type="evidence" value="ECO:0007669"/>
    <property type="project" value="TreeGrafter"/>
</dbReference>
<keyword evidence="6 10" id="KW-0472">Membrane</keyword>
<evidence type="ECO:0000256" key="2">
    <source>
        <dbReference type="ARBA" id="ARBA00022448"/>
    </source>
</evidence>
<reference evidence="12" key="1">
    <citation type="submission" date="2023-10" db="EMBL/GenBank/DDBJ databases">
        <title>Genome assembly of Pristionchus species.</title>
        <authorList>
            <person name="Yoshida K."/>
            <person name="Sommer R.J."/>
        </authorList>
    </citation>
    <scope>NUCLEOTIDE SEQUENCE</scope>
    <source>
        <strain evidence="12">RS0144</strain>
    </source>
</reference>
<dbReference type="Gene3D" id="1.10.287.70">
    <property type="match status" value="1"/>
</dbReference>
<keyword evidence="7 8" id="KW-0407">Ion channel</keyword>
<evidence type="ECO:0000256" key="8">
    <source>
        <dbReference type="RuleBase" id="RU003857"/>
    </source>
</evidence>
<feature type="transmembrane region" description="Helical" evidence="10">
    <location>
        <begin position="141"/>
        <end position="159"/>
    </location>
</feature>